<dbReference type="GO" id="GO:0002758">
    <property type="term" value="P:innate immune response-activating signaling pathway"/>
    <property type="evidence" value="ECO:0007669"/>
    <property type="project" value="UniProtKB-ARBA"/>
</dbReference>
<dbReference type="KEGG" id="egu:105042340"/>
<sequence length="1319" mass="150669">MVLQSSSKIMAEFAVTAASPVVKMVVEKLASGLWKELGLARSVSTDIEKLQSKLSKIQDVLDDMERKPISKPLQGTLRKLRDVALDAEDAVEEFETEVLRRRMEGRDHMTEKVRDFISSNNPIAFRCKMARKIKEIRDRIDEIVKDNEDLDSMVKSDSDSIKNKSDSDRPVDRETTSLVIEPKIYGRDEDEKQVMEFLVDRDNDKNISILTIVGLGGIGKTTLAQFVYNNERIKEQFELRMWVCVGEPFDVKMVLRAMIEQLKGEQSIFSNLQTMSTFLDEKLRTKRFLLVLDDLWNDKESEWERLKPLFIHAKSGSKIIVTTRVETIASGASTIGTVSVHQLQGLQDEDCWSLFKQRAFRSETEEDNPELMEIGREIIKKCGGLPLAEKALGSLMSSKRGKVEWLAIKNNEIWISKLSEDVVPVLKLSYDHLPSHLKRCFTYCSMFPKDHEFEIKRLIQLWMAEGLIDMSDISLNAEDIGSQYFNDLLWRSFFQDVEMDEYKNPVTCKMHDLVHDLACLITKDEALVPKGDTKSISHGCRYLSVTSTYGPPIDLKRIYEAKKLRSLICFGAPYGHIVDMGEFILNVTKTFSQLRELDLRWCRIQNLSDRISILKHLRFLDLSYTQTVTLPPSITTLYNSQTLNLQGCSELRELLEGISNLCNLRYLDISWCTMITTLPTSITKLSKLQTLELQFCDNLQELPEDIGNLGKLRHLNINECYSWAYTPRGLGRLSNLEILPMFIVAQENGRTIVELQHLNSIRDRLQIKNLHHVKDPNEAIQAKLWAKTRLNYLSLEWNKVGDEEHEPSSTEVEVAEGVFERLQPHHNLKELGIYSYIGTRLPNWMPSSITNLVGLTTGDLKRCEHLPLGPWPSLKYLYLYKVHAVRRIGEEFYEDGGGIAFPSLENLTLEDMPNLEKWHTESCPRLTKLRIKSCPKLAMQPCIPCSVETLEISSSNEMLLSARSLAGLSKLKYLYIDSCGISSSSGSWDELEYLTALDELRIGGCDELTCLPENIMYQPSLHIPCSVETLRITSSNEMVLSAGSLAGLPKLRYLYIYSCRISSSSGWWNGLQYLTALEYLRIEECDKLTYLPEDIMYLPSLQTLDLWGNRNLRSLEGGGRKQQQPTPFFTTLQYLNIQEAGRLTSLPEWVRGLTSLQGLRIVDCCNLATLPNNLQYLTALQYMNISNLPQLTMLPKSLQHLTAFQTLVISDLPRVTMLPDGLRYLTALQTLVISKLPQLTMLPDGIRYLTALQSLEIQDCPQLVRRCKRETGEDWHKIAHIQEIIIKQEEEDGEEMNEKCTFAAKFLGQLGFARCMGHS</sequence>
<dbReference type="GO" id="GO:0005524">
    <property type="term" value="F:ATP binding"/>
    <property type="evidence" value="ECO:0007669"/>
    <property type="project" value="UniProtKB-KW"/>
</dbReference>
<dbReference type="GO" id="GO:0042742">
    <property type="term" value="P:defense response to bacterium"/>
    <property type="evidence" value="ECO:0007669"/>
    <property type="project" value="UniProtKB-ARBA"/>
</dbReference>
<dbReference type="GO" id="GO:0043531">
    <property type="term" value="F:ADP binding"/>
    <property type="evidence" value="ECO:0007669"/>
    <property type="project" value="InterPro"/>
</dbReference>
<feature type="domain" description="Disease resistance R13L4/SHOC-2-like LRR" evidence="12">
    <location>
        <begin position="643"/>
        <end position="932"/>
    </location>
</feature>
<dbReference type="Pfam" id="PF23559">
    <property type="entry name" value="WHD_DRP"/>
    <property type="match status" value="1"/>
</dbReference>
<evidence type="ECO:0000256" key="3">
    <source>
        <dbReference type="ARBA" id="ARBA00022737"/>
    </source>
</evidence>
<feature type="region of interest" description="Disordered" evidence="8">
    <location>
        <begin position="153"/>
        <end position="174"/>
    </location>
</feature>
<keyword evidence="6" id="KW-0067">ATP-binding</keyword>
<dbReference type="CDD" id="cd14798">
    <property type="entry name" value="RX-CC_like"/>
    <property type="match status" value="1"/>
</dbReference>
<evidence type="ECO:0000256" key="8">
    <source>
        <dbReference type="SAM" id="MobiDB-lite"/>
    </source>
</evidence>
<dbReference type="FunCoup" id="A0A6J0PHP4">
    <property type="interactions" value="109"/>
</dbReference>
<dbReference type="Gene3D" id="3.40.50.300">
    <property type="entry name" value="P-loop containing nucleotide triphosphate hydrolases"/>
    <property type="match status" value="1"/>
</dbReference>
<dbReference type="Pfam" id="PF23598">
    <property type="entry name" value="LRR_14"/>
    <property type="match status" value="1"/>
</dbReference>
<dbReference type="InterPro" id="IPR055414">
    <property type="entry name" value="LRR_R13L4/SHOC2-like"/>
</dbReference>
<evidence type="ECO:0000259" key="12">
    <source>
        <dbReference type="Pfam" id="PF23598"/>
    </source>
</evidence>
<dbReference type="PANTHER" id="PTHR36766">
    <property type="entry name" value="PLANT BROAD-SPECTRUM MILDEW RESISTANCE PROTEIN RPW8"/>
    <property type="match status" value="1"/>
</dbReference>
<feature type="coiled-coil region" evidence="7">
    <location>
        <begin position="47"/>
        <end position="97"/>
    </location>
</feature>
<dbReference type="InterPro" id="IPR032675">
    <property type="entry name" value="LRR_dom_sf"/>
</dbReference>
<dbReference type="Gene3D" id="1.20.5.4130">
    <property type="match status" value="1"/>
</dbReference>
<dbReference type="OrthoDB" id="616692at2759"/>
<dbReference type="PRINTS" id="PR00364">
    <property type="entry name" value="DISEASERSIST"/>
</dbReference>
<keyword evidence="13" id="KW-1185">Reference proteome</keyword>
<dbReference type="InterPro" id="IPR038005">
    <property type="entry name" value="RX-like_CC"/>
</dbReference>
<feature type="domain" description="Disease resistance N-terminal" evidence="10">
    <location>
        <begin position="21"/>
        <end position="106"/>
    </location>
</feature>
<dbReference type="InterPro" id="IPR058922">
    <property type="entry name" value="WHD_DRP"/>
</dbReference>
<keyword evidence="5" id="KW-0611">Plant defense</keyword>
<dbReference type="RefSeq" id="XP_019704647.1">
    <property type="nucleotide sequence ID" value="XM_019849088.2"/>
</dbReference>
<name>A0A6J0PHP4_ELAGV</name>
<comment type="similarity">
    <text evidence="1">Belongs to the disease resistance NB-LRR family.</text>
</comment>
<dbReference type="Pfam" id="PF00931">
    <property type="entry name" value="NB-ARC"/>
    <property type="match status" value="1"/>
</dbReference>
<dbReference type="SMART" id="SM00367">
    <property type="entry name" value="LRR_CC"/>
    <property type="match status" value="5"/>
</dbReference>
<dbReference type="PANTHER" id="PTHR36766:SF70">
    <property type="entry name" value="DISEASE RESISTANCE PROTEIN RGA4"/>
    <property type="match status" value="1"/>
</dbReference>
<dbReference type="FunFam" id="3.40.50.300:FF:001091">
    <property type="entry name" value="Probable disease resistance protein At1g61300"/>
    <property type="match status" value="1"/>
</dbReference>
<dbReference type="GO" id="GO:0009626">
    <property type="term" value="P:plant-type hypersensitive response"/>
    <property type="evidence" value="ECO:0007669"/>
    <property type="project" value="UniProtKB-ARBA"/>
</dbReference>
<dbReference type="FunFam" id="1.10.10.10:FF:000322">
    <property type="entry name" value="Probable disease resistance protein At1g63360"/>
    <property type="match status" value="1"/>
</dbReference>
<evidence type="ECO:0000256" key="1">
    <source>
        <dbReference type="ARBA" id="ARBA00008894"/>
    </source>
</evidence>
<dbReference type="Gene3D" id="1.10.10.10">
    <property type="entry name" value="Winged helix-like DNA-binding domain superfamily/Winged helix DNA-binding domain"/>
    <property type="match status" value="1"/>
</dbReference>
<evidence type="ECO:0000256" key="5">
    <source>
        <dbReference type="ARBA" id="ARBA00022821"/>
    </source>
</evidence>
<evidence type="ECO:0000313" key="13">
    <source>
        <dbReference type="Proteomes" id="UP000504607"/>
    </source>
</evidence>
<organism evidence="13 14">
    <name type="scientific">Elaeis guineensis var. tenera</name>
    <name type="common">Oil palm</name>
    <dbReference type="NCBI Taxonomy" id="51953"/>
    <lineage>
        <taxon>Eukaryota</taxon>
        <taxon>Viridiplantae</taxon>
        <taxon>Streptophyta</taxon>
        <taxon>Embryophyta</taxon>
        <taxon>Tracheophyta</taxon>
        <taxon>Spermatophyta</taxon>
        <taxon>Magnoliopsida</taxon>
        <taxon>Liliopsida</taxon>
        <taxon>Arecaceae</taxon>
        <taxon>Arecoideae</taxon>
        <taxon>Cocoseae</taxon>
        <taxon>Elaeidinae</taxon>
        <taxon>Elaeis</taxon>
    </lineage>
</organism>
<accession>A0A6J0PHP4</accession>
<dbReference type="Pfam" id="PF18052">
    <property type="entry name" value="Rx_N"/>
    <property type="match status" value="1"/>
</dbReference>
<keyword evidence="2" id="KW-0433">Leucine-rich repeat</keyword>
<feature type="domain" description="NB-ARC" evidence="9">
    <location>
        <begin position="190"/>
        <end position="363"/>
    </location>
</feature>
<evidence type="ECO:0000256" key="6">
    <source>
        <dbReference type="ARBA" id="ARBA00022840"/>
    </source>
</evidence>
<dbReference type="SUPFAM" id="SSF52540">
    <property type="entry name" value="P-loop containing nucleoside triphosphate hydrolases"/>
    <property type="match status" value="1"/>
</dbReference>
<dbReference type="InterPro" id="IPR002182">
    <property type="entry name" value="NB-ARC"/>
</dbReference>
<dbReference type="InParanoid" id="A0A6J0PHP4"/>
<proteinExistence type="inferred from homology"/>
<feature type="domain" description="Disease resistance protein winged helix" evidence="11">
    <location>
        <begin position="446"/>
        <end position="518"/>
    </location>
</feature>
<reference evidence="14" key="1">
    <citation type="submission" date="2025-08" db="UniProtKB">
        <authorList>
            <consortium name="RefSeq"/>
        </authorList>
    </citation>
    <scope>IDENTIFICATION</scope>
</reference>
<evidence type="ECO:0000256" key="7">
    <source>
        <dbReference type="SAM" id="Coils"/>
    </source>
</evidence>
<evidence type="ECO:0000313" key="14">
    <source>
        <dbReference type="RefSeq" id="XP_019704647.1"/>
    </source>
</evidence>
<dbReference type="Proteomes" id="UP000504607">
    <property type="component" value="Chromosome 3"/>
</dbReference>
<dbReference type="Gene3D" id="1.10.8.430">
    <property type="entry name" value="Helical domain of apoptotic protease-activating factors"/>
    <property type="match status" value="1"/>
</dbReference>
<dbReference type="InterPro" id="IPR042197">
    <property type="entry name" value="Apaf_helical"/>
</dbReference>
<evidence type="ECO:0000259" key="11">
    <source>
        <dbReference type="Pfam" id="PF23559"/>
    </source>
</evidence>
<protein>
    <submittedName>
        <fullName evidence="14">Disease resistance protein RGA3</fullName>
    </submittedName>
</protein>
<dbReference type="InterPro" id="IPR006553">
    <property type="entry name" value="Leu-rich_rpt_Cys-con_subtyp"/>
</dbReference>
<keyword evidence="4" id="KW-0547">Nucleotide-binding</keyword>
<keyword evidence="3" id="KW-0677">Repeat</keyword>
<dbReference type="InterPro" id="IPR041118">
    <property type="entry name" value="Rx_N"/>
</dbReference>
<gene>
    <name evidence="14" type="primary">LOC105042340</name>
</gene>
<keyword evidence="7" id="KW-0175">Coiled coil</keyword>
<dbReference type="SUPFAM" id="SSF52058">
    <property type="entry name" value="L domain-like"/>
    <property type="match status" value="2"/>
</dbReference>
<dbReference type="GeneID" id="105042340"/>
<evidence type="ECO:0000256" key="4">
    <source>
        <dbReference type="ARBA" id="ARBA00022741"/>
    </source>
</evidence>
<dbReference type="Gene3D" id="3.80.10.10">
    <property type="entry name" value="Ribonuclease Inhibitor"/>
    <property type="match status" value="3"/>
</dbReference>
<evidence type="ECO:0000259" key="10">
    <source>
        <dbReference type="Pfam" id="PF18052"/>
    </source>
</evidence>
<dbReference type="InterPro" id="IPR036388">
    <property type="entry name" value="WH-like_DNA-bd_sf"/>
</dbReference>
<dbReference type="InterPro" id="IPR027417">
    <property type="entry name" value="P-loop_NTPase"/>
</dbReference>
<evidence type="ECO:0000259" key="9">
    <source>
        <dbReference type="Pfam" id="PF00931"/>
    </source>
</evidence>
<evidence type="ECO:0000256" key="2">
    <source>
        <dbReference type="ARBA" id="ARBA00022614"/>
    </source>
</evidence>